<sequence>MKKNHKNTLLSILLSASLIGFTAAPLNQIHNDPMVHAAINQTKPANKPGASSASSAKLSGTQTVTSQKTVNDADVKADQANRSALLVKKGGILNINNSVIAKTGNTTSEDNSNFFGQNAGLLVTSNATANVNHLTETTNGNGANAVFATGNKAVINLNHAKINTKQNSSRGLDATQKGTIKATNTNISTQGSHSATLATDRGGGTVSLNTGNLKTAGDGSPIIYSTGKINVKNVQGNASSAEAAVIEGDNSINATDSHLTANQNNGVMLYQSMSGDSKTGTASFTMKGGSLTSKVTAGSKGTTKHTGALFYVTNTNAKINLNNVKLSNASNTLIRAASDRWGSSNSNGGKLAFTATKQALTGNVEVASGSSVALVLKDGSSLSGSINSSDTKGVTKLTLNGNSSWNVTQNSYLTELVGSKASLKNIKSNGHKVYYDQSNQANSWLNGKTYKLAGGGTLSPK</sequence>
<name>A0A976RRP0_9LACO</name>
<evidence type="ECO:0000313" key="3">
    <source>
        <dbReference type="EMBL" id="UQS86587.1"/>
    </source>
</evidence>
<dbReference type="InterPro" id="IPR012332">
    <property type="entry name" value="Autotransporter_pectin_lyase_C"/>
</dbReference>
<dbReference type="EMBL" id="CP093361">
    <property type="protein sequence ID" value="UQS86587.1"/>
    <property type="molecule type" value="Genomic_DNA"/>
</dbReference>
<accession>A0A976RRP0</accession>
<evidence type="ECO:0000313" key="4">
    <source>
        <dbReference type="Proteomes" id="UP000831181"/>
    </source>
</evidence>
<feature type="chain" id="PRO_5038843414" description="Adhesin" evidence="2">
    <location>
        <begin position="23"/>
        <end position="461"/>
    </location>
</feature>
<dbReference type="KEGG" id="lbe:MOO44_06765"/>
<feature type="signal peptide" evidence="2">
    <location>
        <begin position="1"/>
        <end position="22"/>
    </location>
</feature>
<dbReference type="Gene3D" id="2.160.20.20">
    <property type="match status" value="1"/>
</dbReference>
<feature type="region of interest" description="Disordered" evidence="1">
    <location>
        <begin position="42"/>
        <end position="65"/>
    </location>
</feature>
<keyword evidence="4" id="KW-1185">Reference proteome</keyword>
<evidence type="ECO:0000256" key="1">
    <source>
        <dbReference type="SAM" id="MobiDB-lite"/>
    </source>
</evidence>
<reference evidence="3" key="1">
    <citation type="journal article" date="2022" name="Int. J. Syst. Evol. Microbiol.">
        <title>Apilactobacillus apisilvae sp. nov., Nicolia spurrieriana gen. nov. sp. nov., Bombilactobacillus folatiphilus sp. nov. and Bombilactobacillus thymidiniphilus sp. nov., four new lactic acid bacterial isolates from stingless bees Tetragonula carbonaria and Austroplebeia australis.</title>
        <authorList>
            <person name="Oliphant S.A."/>
            <person name="Watson-Haigh N.S."/>
            <person name="Sumby K.M."/>
            <person name="Gardner J."/>
            <person name="Groom S."/>
            <person name="Jiranek V."/>
        </authorList>
    </citation>
    <scope>NUCLEOTIDE SEQUENCE</scope>
    <source>
        <strain evidence="3">SGEP1_A5</strain>
    </source>
</reference>
<dbReference type="AlphaFoldDB" id="A0A976RRP0"/>
<evidence type="ECO:0008006" key="5">
    <source>
        <dbReference type="Google" id="ProtNLM"/>
    </source>
</evidence>
<dbReference type="RefSeq" id="WP_260116390.1">
    <property type="nucleotide sequence ID" value="NZ_CP093361.1"/>
</dbReference>
<organism evidence="3 4">
    <name type="scientific">Nicoliella spurrieriana</name>
    <dbReference type="NCBI Taxonomy" id="2925830"/>
    <lineage>
        <taxon>Bacteria</taxon>
        <taxon>Bacillati</taxon>
        <taxon>Bacillota</taxon>
        <taxon>Bacilli</taxon>
        <taxon>Lactobacillales</taxon>
        <taxon>Lactobacillaceae</taxon>
        <taxon>Nicoliella</taxon>
    </lineage>
</organism>
<proteinExistence type="predicted"/>
<keyword evidence="2" id="KW-0732">Signal</keyword>
<evidence type="ECO:0000256" key="2">
    <source>
        <dbReference type="SAM" id="SignalP"/>
    </source>
</evidence>
<gene>
    <name evidence="3" type="ORF">MOO44_06765</name>
</gene>
<protein>
    <recommendedName>
        <fullName evidence="5">Adhesin</fullName>
    </recommendedName>
</protein>
<dbReference type="Proteomes" id="UP000831181">
    <property type="component" value="Chromosome"/>
</dbReference>